<dbReference type="GO" id="GO:0016020">
    <property type="term" value="C:membrane"/>
    <property type="evidence" value="ECO:0007669"/>
    <property type="project" value="UniProtKB-SubCell"/>
</dbReference>
<dbReference type="GO" id="GO:0005524">
    <property type="term" value="F:ATP binding"/>
    <property type="evidence" value="ECO:0007669"/>
    <property type="project" value="UniProtKB-KW"/>
</dbReference>
<dbReference type="Proteomes" id="UP000589520">
    <property type="component" value="Unassembled WGS sequence"/>
</dbReference>
<proteinExistence type="predicted"/>
<dbReference type="AlphaFoldDB" id="A0A7Y9PF38"/>
<protein>
    <submittedName>
        <fullName evidence="9">Glucose uptake protein</fullName>
    </submittedName>
</protein>
<dbReference type="RefSeq" id="WP_348640791.1">
    <property type="nucleotide sequence ID" value="NZ_JACCCW010000001.1"/>
</dbReference>
<sequence length="334" mass="35031">MFTPHTYLTALLLMVFSMLCWGSWANAQKIDSGWRFELFYFDYSGGLLLTAIAIGLTLGYTDPTASDSFFHNLHAASTRSLVEALTGGMIFSIGNILLVAAISVAGMSVAFPIGAGLGLVLGSCLNYLVAPTGNPILIFGGIALICAAIALDALAYRDLEAATNSSSPKTLAKGIWLSIGGGIGAGLFYPFVAKSLTGPGHLTPYTVNAIFAVGALITAVPMSLLLMRKPVAGKPLAWSDYTSGIWQRHAWGIAGGVLWGLGTIANFVASSVPMIGPATSFAMGEGNTMISALWGVFIWREFKGASAHVRLLLALMFLCFLLGLTSIAIAPLVK</sequence>
<feature type="transmembrane region" description="Helical" evidence="8">
    <location>
        <begin position="39"/>
        <end position="61"/>
    </location>
</feature>
<dbReference type="InterPro" id="IPR030189">
    <property type="entry name" value="UPS_plant"/>
</dbReference>
<feature type="transmembrane region" description="Helical" evidence="8">
    <location>
        <begin position="281"/>
        <end position="299"/>
    </location>
</feature>
<evidence type="ECO:0000256" key="1">
    <source>
        <dbReference type="ARBA" id="ARBA00004141"/>
    </source>
</evidence>
<evidence type="ECO:0000313" key="10">
    <source>
        <dbReference type="Proteomes" id="UP000589520"/>
    </source>
</evidence>
<dbReference type="PANTHER" id="PTHR31081">
    <property type="entry name" value="UREIDE PERMEASE 1-RELATED-RELATED"/>
    <property type="match status" value="1"/>
</dbReference>
<feature type="transmembrane region" description="Helical" evidence="8">
    <location>
        <begin position="175"/>
        <end position="193"/>
    </location>
</feature>
<comment type="caution">
    <text evidence="9">The sequence shown here is derived from an EMBL/GenBank/DDBJ whole genome shotgun (WGS) entry which is preliminary data.</text>
</comment>
<feature type="transmembrane region" description="Helical" evidence="8">
    <location>
        <begin position="136"/>
        <end position="155"/>
    </location>
</feature>
<keyword evidence="2" id="KW-0813">Transport</keyword>
<evidence type="ECO:0000313" key="9">
    <source>
        <dbReference type="EMBL" id="NYF78758.1"/>
    </source>
</evidence>
<organism evidence="9 10">
    <name type="scientific">Granulicella arctica</name>
    <dbReference type="NCBI Taxonomy" id="940613"/>
    <lineage>
        <taxon>Bacteria</taxon>
        <taxon>Pseudomonadati</taxon>
        <taxon>Acidobacteriota</taxon>
        <taxon>Terriglobia</taxon>
        <taxon>Terriglobales</taxon>
        <taxon>Acidobacteriaceae</taxon>
        <taxon>Granulicella</taxon>
    </lineage>
</organism>
<keyword evidence="10" id="KW-1185">Reference proteome</keyword>
<keyword evidence="4" id="KW-0547">Nucleotide-binding</keyword>
<evidence type="ECO:0000256" key="7">
    <source>
        <dbReference type="ARBA" id="ARBA00023136"/>
    </source>
</evidence>
<reference evidence="9 10" key="1">
    <citation type="submission" date="2020-07" db="EMBL/GenBank/DDBJ databases">
        <title>Genomic Encyclopedia of Type Strains, Phase IV (KMG-V): Genome sequencing to study the core and pangenomes of soil and plant-associated prokaryotes.</title>
        <authorList>
            <person name="Whitman W."/>
        </authorList>
    </citation>
    <scope>NUCLEOTIDE SEQUENCE [LARGE SCALE GENOMIC DNA]</scope>
    <source>
        <strain evidence="9 10">X4EP2</strain>
    </source>
</reference>
<comment type="subcellular location">
    <subcellularLocation>
        <location evidence="1">Membrane</location>
        <topology evidence="1">Multi-pass membrane protein</topology>
    </subcellularLocation>
</comment>
<keyword evidence="3 8" id="KW-0812">Transmembrane</keyword>
<feature type="transmembrane region" description="Helical" evidence="8">
    <location>
        <begin position="248"/>
        <end position="269"/>
    </location>
</feature>
<feature type="transmembrane region" description="Helical" evidence="8">
    <location>
        <begin position="109"/>
        <end position="130"/>
    </location>
</feature>
<evidence type="ECO:0000256" key="8">
    <source>
        <dbReference type="SAM" id="Phobius"/>
    </source>
</evidence>
<feature type="transmembrane region" description="Helical" evidence="8">
    <location>
        <begin position="81"/>
        <end position="102"/>
    </location>
</feature>
<evidence type="ECO:0000256" key="6">
    <source>
        <dbReference type="ARBA" id="ARBA00022989"/>
    </source>
</evidence>
<evidence type="ECO:0000256" key="5">
    <source>
        <dbReference type="ARBA" id="ARBA00022840"/>
    </source>
</evidence>
<gene>
    <name evidence="9" type="ORF">HDF17_001045</name>
</gene>
<name>A0A7Y9PF38_9BACT</name>
<evidence type="ECO:0000256" key="3">
    <source>
        <dbReference type="ARBA" id="ARBA00022692"/>
    </source>
</evidence>
<dbReference type="InterPro" id="IPR009834">
    <property type="entry name" value="Ureide_permease"/>
</dbReference>
<feature type="transmembrane region" description="Helical" evidence="8">
    <location>
        <begin position="311"/>
        <end position="333"/>
    </location>
</feature>
<dbReference type="EMBL" id="JACCCW010000001">
    <property type="protein sequence ID" value="NYF78758.1"/>
    <property type="molecule type" value="Genomic_DNA"/>
</dbReference>
<feature type="transmembrane region" description="Helical" evidence="8">
    <location>
        <begin position="205"/>
        <end position="227"/>
    </location>
</feature>
<keyword evidence="7 8" id="KW-0472">Membrane</keyword>
<keyword evidence="5" id="KW-0067">ATP-binding</keyword>
<feature type="transmembrane region" description="Helical" evidence="8">
    <location>
        <begin position="6"/>
        <end position="27"/>
    </location>
</feature>
<dbReference type="GO" id="GO:0022857">
    <property type="term" value="F:transmembrane transporter activity"/>
    <property type="evidence" value="ECO:0007669"/>
    <property type="project" value="InterPro"/>
</dbReference>
<evidence type="ECO:0000256" key="2">
    <source>
        <dbReference type="ARBA" id="ARBA00022448"/>
    </source>
</evidence>
<keyword evidence="6 8" id="KW-1133">Transmembrane helix</keyword>
<dbReference type="Pfam" id="PF07168">
    <property type="entry name" value="Ureide_permease"/>
    <property type="match status" value="2"/>
</dbReference>
<accession>A0A7Y9PF38</accession>
<evidence type="ECO:0000256" key="4">
    <source>
        <dbReference type="ARBA" id="ARBA00022741"/>
    </source>
</evidence>